<protein>
    <recommendedName>
        <fullName evidence="10">Glycerol-3-phosphate acyltransferase</fullName>
    </recommendedName>
    <alternativeName>
        <fullName evidence="10">Acyl-PO4 G3P acyltransferase</fullName>
    </alternativeName>
    <alternativeName>
        <fullName evidence="10">Acyl-phosphate--glycerol-3-phosphate acyltransferase</fullName>
    </alternativeName>
    <alternativeName>
        <fullName evidence="10">G3P acyltransferase</fullName>
        <shortName evidence="10">GPAT</shortName>
        <ecNumber evidence="10">2.3.1.275</ecNumber>
    </alternativeName>
    <alternativeName>
        <fullName evidence="10">Lysophosphatidic acid synthase</fullName>
        <shortName evidence="10">LPA synthase</shortName>
    </alternativeName>
</protein>
<evidence type="ECO:0000256" key="2">
    <source>
        <dbReference type="ARBA" id="ARBA00022516"/>
    </source>
</evidence>
<dbReference type="AlphaFoldDB" id="A0AAN1XWU5"/>
<accession>A0AAN1XWU5</accession>
<feature type="transmembrane region" description="Helical" evidence="10">
    <location>
        <begin position="82"/>
        <end position="103"/>
    </location>
</feature>
<dbReference type="EC" id="2.3.1.275" evidence="10"/>
<comment type="subcellular location">
    <subcellularLocation>
        <location evidence="10">Cell membrane</location>
        <topology evidence="10">Multi-pass membrane protein</topology>
    </subcellularLocation>
</comment>
<feature type="transmembrane region" description="Helical" evidence="10">
    <location>
        <begin position="6"/>
        <end position="31"/>
    </location>
</feature>
<keyword evidence="7 10" id="KW-0472">Membrane</keyword>
<comment type="function">
    <text evidence="10">Catalyzes the transfer of an acyl group from acyl-phosphate (acyl-PO(4)) to glycerol-3-phosphate (G3P) to form lysophosphatidic acid (LPA). This enzyme utilizes acyl-phosphate as fatty acyl donor, but not acyl-CoA or acyl-ACP.</text>
</comment>
<feature type="transmembrane region" description="Helical" evidence="10">
    <location>
        <begin position="155"/>
        <end position="177"/>
    </location>
</feature>
<keyword evidence="1 10" id="KW-1003">Cell membrane</keyword>
<evidence type="ECO:0000256" key="1">
    <source>
        <dbReference type="ARBA" id="ARBA00022475"/>
    </source>
</evidence>
<dbReference type="GO" id="GO:0005886">
    <property type="term" value="C:plasma membrane"/>
    <property type="evidence" value="ECO:0007669"/>
    <property type="project" value="UniProtKB-SubCell"/>
</dbReference>
<dbReference type="SMART" id="SM01207">
    <property type="entry name" value="G3P_acyltransf"/>
    <property type="match status" value="1"/>
</dbReference>
<keyword evidence="5 10" id="KW-1133">Transmembrane helix</keyword>
<keyword evidence="2 10" id="KW-0444">Lipid biosynthesis</keyword>
<keyword evidence="8 10" id="KW-0594">Phospholipid biosynthesis</keyword>
<dbReference type="RefSeq" id="WP_317996820.1">
    <property type="nucleotide sequence ID" value="NZ_AP025523.1"/>
</dbReference>
<dbReference type="InterPro" id="IPR003811">
    <property type="entry name" value="G3P_acylTferase_PlsY"/>
</dbReference>
<comment type="pathway">
    <text evidence="10">Lipid metabolism; phospholipid metabolism.</text>
</comment>
<keyword evidence="12" id="KW-1185">Reference proteome</keyword>
<reference evidence="11 12" key="1">
    <citation type="journal article" date="2022" name="ISME Commun">
        <title>Vulcanimicrobium alpinus gen. nov. sp. nov., the first cultivated representative of the candidate phylum 'Eremiobacterota', is a metabolically versatile aerobic anoxygenic phototroph.</title>
        <authorList>
            <person name="Yabe S."/>
            <person name="Muto K."/>
            <person name="Abe K."/>
            <person name="Yokota A."/>
            <person name="Staudigel H."/>
            <person name="Tebo B.M."/>
        </authorList>
    </citation>
    <scope>NUCLEOTIDE SEQUENCE [LARGE SCALE GENOMIC DNA]</scope>
    <source>
        <strain evidence="11 12">WC8-2</strain>
    </source>
</reference>
<gene>
    <name evidence="10 11" type="primary">plsY</name>
    <name evidence="11" type="ORF">WPS_10740</name>
</gene>
<name>A0AAN1XWU5_UNVUL</name>
<evidence type="ECO:0000256" key="6">
    <source>
        <dbReference type="ARBA" id="ARBA00023098"/>
    </source>
</evidence>
<comment type="catalytic activity">
    <reaction evidence="10">
        <text>an acyl phosphate + sn-glycerol 3-phosphate = a 1-acyl-sn-glycero-3-phosphate + phosphate</text>
        <dbReference type="Rhea" id="RHEA:34075"/>
        <dbReference type="ChEBI" id="CHEBI:43474"/>
        <dbReference type="ChEBI" id="CHEBI:57597"/>
        <dbReference type="ChEBI" id="CHEBI:57970"/>
        <dbReference type="ChEBI" id="CHEBI:59918"/>
        <dbReference type="EC" id="2.3.1.275"/>
    </reaction>
</comment>
<evidence type="ECO:0000256" key="4">
    <source>
        <dbReference type="ARBA" id="ARBA00022692"/>
    </source>
</evidence>
<comment type="similarity">
    <text evidence="10">Belongs to the PlsY family.</text>
</comment>
<dbReference type="NCBIfam" id="TIGR00023">
    <property type="entry name" value="glycerol-3-phosphate 1-O-acyltransferase PlsY"/>
    <property type="match status" value="1"/>
</dbReference>
<dbReference type="GO" id="GO:0043772">
    <property type="term" value="F:acyl-phosphate glycerol-3-phosphate acyltransferase activity"/>
    <property type="evidence" value="ECO:0007669"/>
    <property type="project" value="UniProtKB-UniRule"/>
</dbReference>
<keyword evidence="11" id="KW-0012">Acyltransferase</keyword>
<keyword evidence="6 10" id="KW-0443">Lipid metabolism</keyword>
<evidence type="ECO:0000256" key="7">
    <source>
        <dbReference type="ARBA" id="ARBA00023136"/>
    </source>
</evidence>
<dbReference type="PANTHER" id="PTHR30309">
    <property type="entry name" value="INNER MEMBRANE PROTEIN YGIH"/>
    <property type="match status" value="1"/>
</dbReference>
<dbReference type="Proteomes" id="UP001317532">
    <property type="component" value="Chromosome"/>
</dbReference>
<dbReference type="PANTHER" id="PTHR30309:SF0">
    <property type="entry name" value="GLYCEROL-3-PHOSPHATE ACYLTRANSFERASE-RELATED"/>
    <property type="match status" value="1"/>
</dbReference>
<evidence type="ECO:0000256" key="8">
    <source>
        <dbReference type="ARBA" id="ARBA00023209"/>
    </source>
</evidence>
<evidence type="ECO:0000256" key="3">
    <source>
        <dbReference type="ARBA" id="ARBA00022679"/>
    </source>
</evidence>
<keyword evidence="4 10" id="KW-0812">Transmembrane</keyword>
<evidence type="ECO:0000256" key="9">
    <source>
        <dbReference type="ARBA" id="ARBA00023264"/>
    </source>
</evidence>
<comment type="subunit">
    <text evidence="10">Probably interacts with PlsX.</text>
</comment>
<dbReference type="GO" id="GO:0008654">
    <property type="term" value="P:phospholipid biosynthetic process"/>
    <property type="evidence" value="ECO:0007669"/>
    <property type="project" value="UniProtKB-UniRule"/>
</dbReference>
<evidence type="ECO:0000313" key="12">
    <source>
        <dbReference type="Proteomes" id="UP001317532"/>
    </source>
</evidence>
<organism evidence="11 12">
    <name type="scientific">Vulcanimicrobium alpinum</name>
    <dbReference type="NCBI Taxonomy" id="3016050"/>
    <lineage>
        <taxon>Bacteria</taxon>
        <taxon>Bacillati</taxon>
        <taxon>Vulcanimicrobiota</taxon>
        <taxon>Vulcanimicrobiia</taxon>
        <taxon>Vulcanimicrobiales</taxon>
        <taxon>Vulcanimicrobiaceae</taxon>
        <taxon>Vulcanimicrobium</taxon>
    </lineage>
</organism>
<keyword evidence="9 10" id="KW-1208">Phospholipid metabolism</keyword>
<evidence type="ECO:0000256" key="5">
    <source>
        <dbReference type="ARBA" id="ARBA00022989"/>
    </source>
</evidence>
<dbReference type="HAMAP" id="MF_01043">
    <property type="entry name" value="PlsY"/>
    <property type="match status" value="1"/>
</dbReference>
<dbReference type="EMBL" id="AP025523">
    <property type="protein sequence ID" value="BDE05798.1"/>
    <property type="molecule type" value="Genomic_DNA"/>
</dbReference>
<evidence type="ECO:0000313" key="11">
    <source>
        <dbReference type="EMBL" id="BDE05798.1"/>
    </source>
</evidence>
<proteinExistence type="inferred from homology"/>
<keyword evidence="3 10" id="KW-0808">Transferase</keyword>
<dbReference type="Pfam" id="PF02660">
    <property type="entry name" value="G3P_acyltransf"/>
    <property type="match status" value="1"/>
</dbReference>
<feature type="transmembrane region" description="Helical" evidence="10">
    <location>
        <begin position="115"/>
        <end position="143"/>
    </location>
</feature>
<evidence type="ECO:0000256" key="10">
    <source>
        <dbReference type="HAMAP-Rule" id="MF_01043"/>
    </source>
</evidence>
<dbReference type="KEGG" id="vab:WPS_10740"/>
<sequence length="202" mass="20731">MMQAALAAIAVVVAFLVGSIPFGVLVSRAFFGRDLRREGSGNIGAANALRTLGKRGAVAVLLLDALKGFAPTLAAGALAGPIAASCAALAAVIGHCWSPFLGFRGGKGVATHFGALFALWWPAGIAFAIVWLAAVVATGFASVGSMLGALAMGPVLWFGLGPAGLIYGLVSAAFIVVRHRENLDRLRHGTENRLSLLKPNRT</sequence>